<keyword evidence="1" id="KW-1133">Transmembrane helix</keyword>
<dbReference type="AlphaFoldDB" id="Q4RAK6"/>
<comment type="caution">
    <text evidence="2">The sequence shown here is derived from an EMBL/GenBank/DDBJ whole genome shotgun (WGS) entry which is preliminary data.</text>
</comment>
<dbReference type="EMBL" id="CAAE01023463">
    <property type="protein sequence ID" value="CAG14577.1"/>
    <property type="molecule type" value="Genomic_DNA"/>
</dbReference>
<evidence type="ECO:0000256" key="1">
    <source>
        <dbReference type="SAM" id="Phobius"/>
    </source>
</evidence>
<organism evidence="2">
    <name type="scientific">Tetraodon nigroviridis</name>
    <name type="common">Spotted green pufferfish</name>
    <name type="synonym">Chelonodon nigroviridis</name>
    <dbReference type="NCBI Taxonomy" id="99883"/>
    <lineage>
        <taxon>Eukaryota</taxon>
        <taxon>Metazoa</taxon>
        <taxon>Chordata</taxon>
        <taxon>Craniata</taxon>
        <taxon>Vertebrata</taxon>
        <taxon>Euteleostomi</taxon>
        <taxon>Actinopterygii</taxon>
        <taxon>Neopterygii</taxon>
        <taxon>Teleostei</taxon>
        <taxon>Neoteleostei</taxon>
        <taxon>Acanthomorphata</taxon>
        <taxon>Eupercaria</taxon>
        <taxon>Tetraodontiformes</taxon>
        <taxon>Tetradontoidea</taxon>
        <taxon>Tetraodontidae</taxon>
        <taxon>Tetraodon</taxon>
    </lineage>
</organism>
<reference evidence="2" key="2">
    <citation type="submission" date="2004-02" db="EMBL/GenBank/DDBJ databases">
        <authorList>
            <consortium name="Genoscope"/>
            <consortium name="Whitehead Institute Centre for Genome Research"/>
        </authorList>
    </citation>
    <scope>NUCLEOTIDE SEQUENCE</scope>
</reference>
<feature type="transmembrane region" description="Helical" evidence="1">
    <location>
        <begin position="12"/>
        <end position="29"/>
    </location>
</feature>
<keyword evidence="1" id="KW-0472">Membrane</keyword>
<keyword evidence="1" id="KW-0812">Transmembrane</keyword>
<gene>
    <name evidence="2" type="ORF">GSTENG00036355001</name>
</gene>
<protein>
    <submittedName>
        <fullName evidence="2">(spotted green pufferfish) hypothetical protein</fullName>
    </submittedName>
</protein>
<sequence>KLKSIALSPSWLVLLITSLSPCVWLFLLVKRSLRSTV</sequence>
<accession>Q4RAK6</accession>
<proteinExistence type="predicted"/>
<dbReference type="KEGG" id="tng:GSTEN00036355G001"/>
<evidence type="ECO:0000313" key="2">
    <source>
        <dbReference type="EMBL" id="CAG14577.1"/>
    </source>
</evidence>
<name>Q4RAK6_TETNG</name>
<reference evidence="2" key="1">
    <citation type="journal article" date="2004" name="Nature">
        <title>Genome duplication in the teleost fish Tetraodon nigroviridis reveals the early vertebrate proto-karyotype.</title>
        <authorList>
            <person name="Jaillon O."/>
            <person name="Aury J.-M."/>
            <person name="Brunet F."/>
            <person name="Petit J.-L."/>
            <person name="Stange-Thomann N."/>
            <person name="Mauceli E."/>
            <person name="Bouneau L."/>
            <person name="Fischer C."/>
            <person name="Ozouf-Costaz C."/>
            <person name="Bernot A."/>
            <person name="Nicaud S."/>
            <person name="Jaffe D."/>
            <person name="Fisher S."/>
            <person name="Lutfalla G."/>
            <person name="Dossat C."/>
            <person name="Segurens B."/>
            <person name="Dasilva C."/>
            <person name="Salanoubat M."/>
            <person name="Levy M."/>
            <person name="Boudet N."/>
            <person name="Castellano S."/>
            <person name="Anthouard V."/>
            <person name="Jubin C."/>
            <person name="Castelli V."/>
            <person name="Katinka M."/>
            <person name="Vacherie B."/>
            <person name="Biemont C."/>
            <person name="Skalli Z."/>
            <person name="Cattolico L."/>
            <person name="Poulain J."/>
            <person name="De Berardinis V."/>
            <person name="Cruaud C."/>
            <person name="Duprat S."/>
            <person name="Brottier P."/>
            <person name="Coutanceau J.-P."/>
            <person name="Gouzy J."/>
            <person name="Parra G."/>
            <person name="Lardier G."/>
            <person name="Chapple C."/>
            <person name="McKernan K.J."/>
            <person name="McEwan P."/>
            <person name="Bosak S."/>
            <person name="Kellis M."/>
            <person name="Volff J.-N."/>
            <person name="Guigo R."/>
            <person name="Zody M.C."/>
            <person name="Mesirov J."/>
            <person name="Lindblad-Toh K."/>
            <person name="Birren B."/>
            <person name="Nusbaum C."/>
            <person name="Kahn D."/>
            <person name="Robinson-Rechavi M."/>
            <person name="Laudet V."/>
            <person name="Schachter V."/>
            <person name="Quetier F."/>
            <person name="Saurin W."/>
            <person name="Scarpelli C."/>
            <person name="Wincker P."/>
            <person name="Lander E.S."/>
            <person name="Weissenbach J."/>
            <person name="Roest Crollius H."/>
        </authorList>
    </citation>
    <scope>NUCLEOTIDE SEQUENCE [LARGE SCALE GENOMIC DNA]</scope>
</reference>
<feature type="non-terminal residue" evidence="2">
    <location>
        <position position="1"/>
    </location>
</feature>